<evidence type="ECO:0000313" key="1">
    <source>
        <dbReference type="EMBL" id="QMU30045.1"/>
    </source>
</evidence>
<gene>
    <name evidence="1" type="ORF">HUW48_19340</name>
</gene>
<accession>A0A7L7LBZ0</accession>
<reference evidence="1 2" key="1">
    <citation type="submission" date="2020-08" db="EMBL/GenBank/DDBJ databases">
        <title>Adhaeribacter dokdonensis sp. nov., isolated from the rhizosphere of Elymus tsukushiensis, a plant native to the Dokdo Islands, Republic of Korea.</title>
        <authorList>
            <person name="Ghim S.Y."/>
        </authorList>
    </citation>
    <scope>NUCLEOTIDE SEQUENCE [LARGE SCALE GENOMIC DNA]</scope>
    <source>
        <strain evidence="1 2">KUDC8001</strain>
    </source>
</reference>
<proteinExistence type="predicted"/>
<protein>
    <submittedName>
        <fullName evidence="1">Uncharacterized protein</fullName>
    </submittedName>
</protein>
<name>A0A7L7LBZ0_9BACT</name>
<dbReference type="RefSeq" id="WP_182412503.1">
    <property type="nucleotide sequence ID" value="NZ_CP055153.1"/>
</dbReference>
<organism evidence="1 2">
    <name type="scientific">Adhaeribacter radiodurans</name>
    <dbReference type="NCBI Taxonomy" id="2745197"/>
    <lineage>
        <taxon>Bacteria</taxon>
        <taxon>Pseudomonadati</taxon>
        <taxon>Bacteroidota</taxon>
        <taxon>Cytophagia</taxon>
        <taxon>Cytophagales</taxon>
        <taxon>Hymenobacteraceae</taxon>
        <taxon>Adhaeribacter</taxon>
    </lineage>
</organism>
<keyword evidence="2" id="KW-1185">Reference proteome</keyword>
<sequence>MKNLIFILLIAFGLFLALFFYRKYALTQTELTLANQRILDRDRLIYNNEKKLDALKSNNPGIAKGSENFSGSSDLGTLSDGDLTRLQEKGLTSPETNLREDLLSKQNMLLPKGSLGGTMAIQKVKVLNDRYVLAYFEDGHNGGYLLLRFSIEPDKRINWKVLDYYLM</sequence>
<dbReference type="AlphaFoldDB" id="A0A7L7LBZ0"/>
<dbReference type="EMBL" id="CP055153">
    <property type="protein sequence ID" value="QMU30045.1"/>
    <property type="molecule type" value="Genomic_DNA"/>
</dbReference>
<dbReference type="KEGG" id="add:HUW48_19340"/>
<evidence type="ECO:0000313" key="2">
    <source>
        <dbReference type="Proteomes" id="UP000514509"/>
    </source>
</evidence>
<dbReference type="Proteomes" id="UP000514509">
    <property type="component" value="Chromosome"/>
</dbReference>